<dbReference type="Gene3D" id="3.40.50.300">
    <property type="entry name" value="P-loop containing nucleotide triphosphate hydrolases"/>
    <property type="match status" value="1"/>
</dbReference>
<gene>
    <name evidence="2" type="ORF">PN36_07270</name>
</gene>
<dbReference type="CDD" id="cd02042">
    <property type="entry name" value="ParAB_family"/>
    <property type="match status" value="1"/>
</dbReference>
<organism evidence="2 3">
    <name type="scientific">Candidatus Thiomargarita nelsonii</name>
    <dbReference type="NCBI Taxonomy" id="1003181"/>
    <lineage>
        <taxon>Bacteria</taxon>
        <taxon>Pseudomonadati</taxon>
        <taxon>Pseudomonadota</taxon>
        <taxon>Gammaproteobacteria</taxon>
        <taxon>Thiotrichales</taxon>
        <taxon>Thiotrichaceae</taxon>
        <taxon>Thiomargarita</taxon>
    </lineage>
</organism>
<dbReference type="AlphaFoldDB" id="A0A4E0RTJ5"/>
<dbReference type="InterPro" id="IPR025669">
    <property type="entry name" value="AAA_dom"/>
</dbReference>
<dbReference type="Pfam" id="PF13614">
    <property type="entry name" value="AAA_31"/>
    <property type="match status" value="1"/>
</dbReference>
<dbReference type="SUPFAM" id="SSF52540">
    <property type="entry name" value="P-loop containing nucleoside triphosphate hydrolases"/>
    <property type="match status" value="1"/>
</dbReference>
<dbReference type="InterPro" id="IPR027417">
    <property type="entry name" value="P-loop_NTPase"/>
</dbReference>
<protein>
    <recommendedName>
        <fullName evidence="1">AAA domain-containing protein</fullName>
    </recommendedName>
</protein>
<dbReference type="EMBL" id="JSZA02000021">
    <property type="protein sequence ID" value="TGO03384.1"/>
    <property type="molecule type" value="Genomic_DNA"/>
</dbReference>
<dbReference type="Proteomes" id="UP000030428">
    <property type="component" value="Unassembled WGS sequence"/>
</dbReference>
<evidence type="ECO:0000259" key="1">
    <source>
        <dbReference type="Pfam" id="PF13614"/>
    </source>
</evidence>
<evidence type="ECO:0000313" key="3">
    <source>
        <dbReference type="Proteomes" id="UP000030428"/>
    </source>
</evidence>
<reference evidence="2 3" key="1">
    <citation type="journal article" date="2016" name="Front. Microbiol.">
        <title>Single-Cell (Meta-)Genomics of a Dimorphic Candidatus Thiomargarita nelsonii Reveals Genomic Plasticity.</title>
        <authorList>
            <person name="Flood B.E."/>
            <person name="Fliss P."/>
            <person name="Jones D.S."/>
            <person name="Dick G.J."/>
            <person name="Jain S."/>
            <person name="Kaster A.K."/>
            <person name="Winkel M."/>
            <person name="Mussmann M."/>
            <person name="Bailey J."/>
        </authorList>
    </citation>
    <scope>NUCLEOTIDE SEQUENCE [LARGE SCALE GENOMIC DNA]</scope>
    <source>
        <strain evidence="2">Hydrate Ridge</strain>
    </source>
</reference>
<dbReference type="PANTHER" id="PTHR13696:SF99">
    <property type="entry name" value="COBYRINIC ACID AC-DIAMIDE SYNTHASE"/>
    <property type="match status" value="1"/>
</dbReference>
<accession>A0A4E0RTJ5</accession>
<dbReference type="PANTHER" id="PTHR13696">
    <property type="entry name" value="P-LOOP CONTAINING NUCLEOSIDE TRIPHOSPHATE HYDROLASE"/>
    <property type="match status" value="1"/>
</dbReference>
<comment type="caution">
    <text evidence="2">The sequence shown here is derived from an EMBL/GenBank/DDBJ whole genome shotgun (WGS) entry which is preliminary data.</text>
</comment>
<dbReference type="InterPro" id="IPR050678">
    <property type="entry name" value="DNA_Partitioning_ATPase"/>
</dbReference>
<feature type="domain" description="AAA" evidence="1">
    <location>
        <begin position="2"/>
        <end position="191"/>
    </location>
</feature>
<evidence type="ECO:0000313" key="2">
    <source>
        <dbReference type="EMBL" id="TGO03384.1"/>
    </source>
</evidence>
<sequence length="275" mass="30761">MKGGVGKTTVTMHLGGIISLYEFGGFLRKVLLIDYDPQFNLSQAFLPAKTYFELEKKGKTILSVLQDDKTDLDPFHLQVPGNEEPPEVTDISHKIYKPRNGGCLDIIPSTLDLMYIALGQSEKRTKPIEERFTKFIAQCKKIYDLVLIDCHPAGSIFTKTALQNSDHVIIPVISQPYAERGVGLMMKFIEAKKLGTQGPQPHILFNLMSPSEEATIRQNARFAKKCMTATLKKYKIFSEPLAGEGFVWYSSKPYSAQALENLMGVAEELIKKIGI</sequence>
<proteinExistence type="predicted"/>
<name>A0A4E0RTJ5_9GAMM</name>
<keyword evidence="3" id="KW-1185">Reference proteome</keyword>